<organism evidence="4 5">
    <name type="scientific">Thermus scotoductus</name>
    <dbReference type="NCBI Taxonomy" id="37636"/>
    <lineage>
        <taxon>Bacteria</taxon>
        <taxon>Thermotogati</taxon>
        <taxon>Deinococcota</taxon>
        <taxon>Deinococci</taxon>
        <taxon>Thermales</taxon>
        <taxon>Thermaceae</taxon>
        <taxon>Thermus</taxon>
    </lineage>
</organism>
<feature type="region of interest" description="Disordered" evidence="1">
    <location>
        <begin position="177"/>
        <end position="198"/>
    </location>
</feature>
<comment type="caution">
    <text evidence="4">The sequence shown here is derived from an EMBL/GenBank/DDBJ whole genome shotgun (WGS) entry which is preliminary data.</text>
</comment>
<feature type="domain" description="HTH iclR-type" evidence="3">
    <location>
        <begin position="219"/>
        <end position="266"/>
    </location>
</feature>
<dbReference type="AlphaFoldDB" id="A0A430V3F4"/>
<dbReference type="InterPro" id="IPR005471">
    <property type="entry name" value="Tscrpt_reg_IclR_N"/>
</dbReference>
<name>A0A430V3F4_THESC</name>
<evidence type="ECO:0000313" key="5">
    <source>
        <dbReference type="Proteomes" id="UP000287155"/>
    </source>
</evidence>
<dbReference type="InterPro" id="IPR036388">
    <property type="entry name" value="WH-like_DNA-bd_sf"/>
</dbReference>
<dbReference type="RefSeq" id="WP_126204411.1">
    <property type="nucleotide sequence ID" value="NZ_PEMJ01000033.1"/>
</dbReference>
<dbReference type="Proteomes" id="UP000287155">
    <property type="component" value="Unassembled WGS sequence"/>
</dbReference>
<sequence length="279" mass="29765">MRNLLLFLLILAYLSTLSMSTGHLAQWYALSLGGLPPWLAWGLAASLEFTAFLLSLLSNSLLRGSAWAGGGAVAALALVWLGNALSMHRAAPGVALWQTLAMSLFVPVGTYVVGKVVGEMLRSKGAGGYREDTGGVPQGVPRVGLPVARVYRKAAPPSGTLAPQGSHLDHEEDRLAARCGTPGGTSTGTPAPDEAARSDGRTTLKLTESRTLEWTVEGKGAELLEALARYRGPVTLGTLVRDLGWPKTTVRRWLDRLEDQGLVHRTGEGWTLKEEGRYA</sequence>
<dbReference type="GO" id="GO:0003677">
    <property type="term" value="F:DNA binding"/>
    <property type="evidence" value="ECO:0007669"/>
    <property type="project" value="InterPro"/>
</dbReference>
<protein>
    <submittedName>
        <fullName evidence="4">Transcriptional regulator</fullName>
    </submittedName>
</protein>
<dbReference type="InterPro" id="IPR036390">
    <property type="entry name" value="WH_DNA-bd_sf"/>
</dbReference>
<keyword evidence="2" id="KW-1133">Transmembrane helix</keyword>
<evidence type="ECO:0000313" key="4">
    <source>
        <dbReference type="EMBL" id="RTI17447.1"/>
    </source>
</evidence>
<dbReference type="GO" id="GO:0006355">
    <property type="term" value="P:regulation of DNA-templated transcription"/>
    <property type="evidence" value="ECO:0007669"/>
    <property type="project" value="InterPro"/>
</dbReference>
<keyword evidence="2" id="KW-0812">Transmembrane</keyword>
<evidence type="ECO:0000256" key="2">
    <source>
        <dbReference type="SAM" id="Phobius"/>
    </source>
</evidence>
<evidence type="ECO:0000259" key="3">
    <source>
        <dbReference type="Pfam" id="PF09339"/>
    </source>
</evidence>
<dbReference type="EMBL" id="PEMJ01000033">
    <property type="protein sequence ID" value="RTI17447.1"/>
    <property type="molecule type" value="Genomic_DNA"/>
</dbReference>
<gene>
    <name evidence="4" type="ORF">CSW27_01760</name>
</gene>
<feature type="transmembrane region" description="Helical" evidence="2">
    <location>
        <begin position="35"/>
        <end position="57"/>
    </location>
</feature>
<dbReference type="Pfam" id="PF09339">
    <property type="entry name" value="HTH_IclR"/>
    <property type="match status" value="1"/>
</dbReference>
<reference evidence="4 5" key="1">
    <citation type="journal article" date="2019" name="Extremophiles">
        <title>Biogeography of thermophiles and predominance of Thermus scotoductus in domestic water heaters.</title>
        <authorList>
            <person name="Wilpiszeski R.L."/>
            <person name="Zhang Z."/>
            <person name="House C.H."/>
        </authorList>
    </citation>
    <scope>NUCLEOTIDE SEQUENCE [LARGE SCALE GENOMIC DNA]</scope>
    <source>
        <strain evidence="4 5">14_S14</strain>
    </source>
</reference>
<keyword evidence="2" id="KW-0472">Membrane</keyword>
<dbReference type="SUPFAM" id="SSF46785">
    <property type="entry name" value="Winged helix' DNA-binding domain"/>
    <property type="match status" value="1"/>
</dbReference>
<proteinExistence type="predicted"/>
<feature type="transmembrane region" description="Helical" evidence="2">
    <location>
        <begin position="64"/>
        <end position="82"/>
    </location>
</feature>
<accession>A0A430V3F4</accession>
<feature type="transmembrane region" description="Helical" evidence="2">
    <location>
        <begin position="94"/>
        <end position="114"/>
    </location>
</feature>
<dbReference type="Gene3D" id="1.10.10.10">
    <property type="entry name" value="Winged helix-like DNA-binding domain superfamily/Winged helix DNA-binding domain"/>
    <property type="match status" value="1"/>
</dbReference>
<evidence type="ECO:0000256" key="1">
    <source>
        <dbReference type="SAM" id="MobiDB-lite"/>
    </source>
</evidence>